<keyword evidence="3" id="KW-1185">Reference proteome</keyword>
<dbReference type="EnsemblMetazoa" id="SMAR002775-RA">
    <property type="protein sequence ID" value="SMAR002775-PA"/>
    <property type="gene ID" value="SMAR002775"/>
</dbReference>
<reference evidence="2" key="2">
    <citation type="submission" date="2015-02" db="UniProtKB">
        <authorList>
            <consortium name="EnsemblMetazoa"/>
        </authorList>
    </citation>
    <scope>IDENTIFICATION</scope>
</reference>
<name>T1IP33_STRMM</name>
<organism evidence="2 3">
    <name type="scientific">Strigamia maritima</name>
    <name type="common">European centipede</name>
    <name type="synonym">Geophilus maritimus</name>
    <dbReference type="NCBI Taxonomy" id="126957"/>
    <lineage>
        <taxon>Eukaryota</taxon>
        <taxon>Metazoa</taxon>
        <taxon>Ecdysozoa</taxon>
        <taxon>Arthropoda</taxon>
        <taxon>Myriapoda</taxon>
        <taxon>Chilopoda</taxon>
        <taxon>Pleurostigmophora</taxon>
        <taxon>Geophilomorpha</taxon>
        <taxon>Linotaeniidae</taxon>
        <taxon>Strigamia</taxon>
    </lineage>
</organism>
<evidence type="ECO:0000256" key="1">
    <source>
        <dbReference type="SAM" id="MobiDB-lite"/>
    </source>
</evidence>
<dbReference type="HOGENOM" id="CLU_1870338_0_0_1"/>
<accession>T1IP33</accession>
<evidence type="ECO:0000313" key="3">
    <source>
        <dbReference type="Proteomes" id="UP000014500"/>
    </source>
</evidence>
<feature type="region of interest" description="Disordered" evidence="1">
    <location>
        <begin position="73"/>
        <end position="100"/>
    </location>
</feature>
<protein>
    <submittedName>
        <fullName evidence="2">Uncharacterized protein</fullName>
    </submittedName>
</protein>
<evidence type="ECO:0000313" key="2">
    <source>
        <dbReference type="EnsemblMetazoa" id="SMAR002775-PA"/>
    </source>
</evidence>
<reference evidence="3" key="1">
    <citation type="submission" date="2011-05" db="EMBL/GenBank/DDBJ databases">
        <authorList>
            <person name="Richards S.R."/>
            <person name="Qu J."/>
            <person name="Jiang H."/>
            <person name="Jhangiani S.N."/>
            <person name="Agravi P."/>
            <person name="Goodspeed R."/>
            <person name="Gross S."/>
            <person name="Mandapat C."/>
            <person name="Jackson L."/>
            <person name="Mathew T."/>
            <person name="Pu L."/>
            <person name="Thornton R."/>
            <person name="Saada N."/>
            <person name="Wilczek-Boney K.B."/>
            <person name="Lee S."/>
            <person name="Kovar C."/>
            <person name="Wu Y."/>
            <person name="Scherer S.E."/>
            <person name="Worley K.C."/>
            <person name="Muzny D.M."/>
            <person name="Gibbs R."/>
        </authorList>
    </citation>
    <scope>NUCLEOTIDE SEQUENCE</scope>
    <source>
        <strain evidence="3">Brora</strain>
    </source>
</reference>
<sequence>IRFSFSLRFAVAATTSRRICRNEKAHSGEIIIIIITQLKQYIAGNSNESSSCDSDLAAKDDILVVKSTITTTPTTATNSHHDNAQRPPRPLSCRRRSGGCRRGRCHNQHRNIDHDDTTHHYSEFVVESRLNLRRIVT</sequence>
<dbReference type="EMBL" id="JH431243">
    <property type="status" value="NOT_ANNOTATED_CDS"/>
    <property type="molecule type" value="Genomic_DNA"/>
</dbReference>
<proteinExistence type="predicted"/>
<dbReference type="Proteomes" id="UP000014500">
    <property type="component" value="Unassembled WGS sequence"/>
</dbReference>
<dbReference type="AlphaFoldDB" id="T1IP33"/>